<dbReference type="PANTHER" id="PTHR30329">
    <property type="entry name" value="STATOR ELEMENT OF FLAGELLAR MOTOR COMPLEX"/>
    <property type="match status" value="1"/>
</dbReference>
<organism evidence="5 6">
    <name type="scientific">Chelativorans composti</name>
    <dbReference type="NCBI Taxonomy" id="768533"/>
    <lineage>
        <taxon>Bacteria</taxon>
        <taxon>Pseudomonadati</taxon>
        <taxon>Pseudomonadota</taxon>
        <taxon>Alphaproteobacteria</taxon>
        <taxon>Hyphomicrobiales</taxon>
        <taxon>Phyllobacteriaceae</taxon>
        <taxon>Chelativorans</taxon>
    </lineage>
</organism>
<dbReference type="InterPro" id="IPR036737">
    <property type="entry name" value="OmpA-like_sf"/>
</dbReference>
<evidence type="ECO:0000256" key="1">
    <source>
        <dbReference type="PROSITE-ProRule" id="PRU00473"/>
    </source>
</evidence>
<evidence type="ECO:0000313" key="5">
    <source>
        <dbReference type="EMBL" id="MFD2260332.1"/>
    </source>
</evidence>
<evidence type="ECO:0000256" key="2">
    <source>
        <dbReference type="SAM" id="MobiDB-lite"/>
    </source>
</evidence>
<feature type="signal peptide" evidence="3">
    <location>
        <begin position="1"/>
        <end position="24"/>
    </location>
</feature>
<dbReference type="Gene3D" id="3.30.1330.60">
    <property type="entry name" value="OmpA-like domain"/>
    <property type="match status" value="1"/>
</dbReference>
<feature type="domain" description="OmpA-like" evidence="4">
    <location>
        <begin position="544"/>
        <end position="671"/>
    </location>
</feature>
<dbReference type="Pfam" id="PF00691">
    <property type="entry name" value="OmpA"/>
    <property type="match status" value="1"/>
</dbReference>
<keyword evidence="3" id="KW-0732">Signal</keyword>
<dbReference type="SUPFAM" id="SSF103088">
    <property type="entry name" value="OmpA-like"/>
    <property type="match status" value="1"/>
</dbReference>
<dbReference type="InterPro" id="IPR006665">
    <property type="entry name" value="OmpA-like"/>
</dbReference>
<proteinExistence type="predicted"/>
<keyword evidence="6" id="KW-1185">Reference proteome</keyword>
<sequence length="671" mass="71772">MKISRSLLAGSALCLLVPASAALAEQAGQRQDPLMLAQAETPEAPAAECPPGTTAAGDGCVPAQSPAVPPAAPPEETAPPEDQDAAPAEPETSPDAEQPSAPVGEEGQQDQQQAPEPSEPEVPVPEERPAPEPEAEPEPAMPEQPPASEEAEPAPAGAGRGEEAPASEPGSPDDSPAVEPPADVAPEASPDEPAEAPGEAPALQQSEPPADVAPEEQPSGPAPIPTPAPDAPRQAPVDQPSGEPATETPAETPPEAAPEAPSDAAPAETGEPAPAGGEQPVESGQSVLPENAAPVLDSQKEQPAGQSGQDSAQPPASEPAGEPAQAGEPAPPPQSDAEAQQLPEPPEQIEQGIRSVIEEEGQRLDLGQTPEDRAMRRSEIFERPREGRVVQQFNDNRTIVEIDNHVYVRGSDYGRLVRQDDAVYYEELRGGRVREVVERRDGSRLVTIRNRYGDVIRRVRVLPDGREVVLVYVPDDRYENMRPFRDPGRDLPPLRLTIPVEEYILDAGRVNDPQAYYAFLAEPPVEPVERLYSIDEVRYSARLRDKVRRIDLDTIQFEFGSAAISDTEIGRLENLANAIIEMLERNPAETFLLEGHTDAVGSETANLALSDRRAESVAVALTNVFGIPPENLVTQGYGEQYLKINTQEPERENRRVAVRRITPLVAPVANR</sequence>
<feature type="compositionally biased region" description="Low complexity" evidence="2">
    <location>
        <begin position="257"/>
        <end position="278"/>
    </location>
</feature>
<dbReference type="RefSeq" id="WP_345099159.1">
    <property type="nucleotide sequence ID" value="NZ_BAABGS010000021.1"/>
</dbReference>
<feature type="compositionally biased region" description="Low complexity" evidence="2">
    <location>
        <begin position="37"/>
        <end position="66"/>
    </location>
</feature>
<feature type="chain" id="PRO_5046047699" evidence="3">
    <location>
        <begin position="25"/>
        <end position="671"/>
    </location>
</feature>
<dbReference type="PROSITE" id="PS51123">
    <property type="entry name" value="OMPA_2"/>
    <property type="match status" value="1"/>
</dbReference>
<feature type="compositionally biased region" description="Pro residues" evidence="2">
    <location>
        <begin position="220"/>
        <end position="230"/>
    </location>
</feature>
<feature type="compositionally biased region" description="Low complexity" evidence="2">
    <location>
        <begin position="102"/>
        <end position="116"/>
    </location>
</feature>
<dbReference type="InterPro" id="IPR050330">
    <property type="entry name" value="Bact_OuterMem_StrucFunc"/>
</dbReference>
<accession>A0ABW5DGT1</accession>
<evidence type="ECO:0000256" key="3">
    <source>
        <dbReference type="SAM" id="SignalP"/>
    </source>
</evidence>
<gene>
    <name evidence="5" type="ORF">ACFSMZ_11225</name>
</gene>
<feature type="compositionally biased region" description="Basic and acidic residues" evidence="2">
    <location>
        <begin position="370"/>
        <end position="380"/>
    </location>
</feature>
<dbReference type="EMBL" id="JBHUIR010000038">
    <property type="protein sequence ID" value="MFD2260332.1"/>
    <property type="molecule type" value="Genomic_DNA"/>
</dbReference>
<feature type="region of interest" description="Disordered" evidence="2">
    <location>
        <begin position="359"/>
        <end position="380"/>
    </location>
</feature>
<reference evidence="6" key="1">
    <citation type="journal article" date="2019" name="Int. J. Syst. Evol. Microbiol.">
        <title>The Global Catalogue of Microorganisms (GCM) 10K type strain sequencing project: providing services to taxonomists for standard genome sequencing and annotation.</title>
        <authorList>
            <consortium name="The Broad Institute Genomics Platform"/>
            <consortium name="The Broad Institute Genome Sequencing Center for Infectious Disease"/>
            <person name="Wu L."/>
            <person name="Ma J."/>
        </authorList>
    </citation>
    <scope>NUCLEOTIDE SEQUENCE [LARGE SCALE GENOMIC DNA]</scope>
    <source>
        <strain evidence="6">KCTC 23707</strain>
    </source>
</reference>
<feature type="compositionally biased region" description="Pro residues" evidence="2">
    <location>
        <begin position="67"/>
        <end position="77"/>
    </location>
</feature>
<dbReference type="PANTHER" id="PTHR30329:SF21">
    <property type="entry name" value="LIPOPROTEIN YIAD-RELATED"/>
    <property type="match status" value="1"/>
</dbReference>
<evidence type="ECO:0000313" key="6">
    <source>
        <dbReference type="Proteomes" id="UP001597373"/>
    </source>
</evidence>
<feature type="region of interest" description="Disordered" evidence="2">
    <location>
        <begin position="26"/>
        <end position="342"/>
    </location>
</feature>
<comment type="caution">
    <text evidence="5">The sequence shown here is derived from an EMBL/GenBank/DDBJ whole genome shotgun (WGS) entry which is preliminary data.</text>
</comment>
<dbReference type="Proteomes" id="UP001597373">
    <property type="component" value="Unassembled WGS sequence"/>
</dbReference>
<evidence type="ECO:0000259" key="4">
    <source>
        <dbReference type="PROSITE" id="PS51123"/>
    </source>
</evidence>
<feature type="compositionally biased region" description="Low complexity" evidence="2">
    <location>
        <begin position="311"/>
        <end position="328"/>
    </location>
</feature>
<protein>
    <submittedName>
        <fullName evidence="5">OmpA family protein</fullName>
    </submittedName>
</protein>
<dbReference type="CDD" id="cd07185">
    <property type="entry name" value="OmpA_C-like"/>
    <property type="match status" value="1"/>
</dbReference>
<name>A0ABW5DGT1_9HYPH</name>
<feature type="compositionally biased region" description="Low complexity" evidence="2">
    <location>
        <begin position="164"/>
        <end position="188"/>
    </location>
</feature>
<keyword evidence="1" id="KW-0472">Membrane</keyword>